<dbReference type="PANTHER" id="PTHR31118">
    <property type="entry name" value="CYCLASE-LIKE PROTEIN 2"/>
    <property type="match status" value="1"/>
</dbReference>
<evidence type="ECO:0000313" key="1">
    <source>
        <dbReference type="EMBL" id="GIJ05227.1"/>
    </source>
</evidence>
<proteinExistence type="predicted"/>
<gene>
    <name evidence="1" type="ORF">Sya03_45790</name>
</gene>
<keyword evidence="2" id="KW-1185">Reference proteome</keyword>
<dbReference type="Gene3D" id="3.50.30.50">
    <property type="entry name" value="Putative cyclase"/>
    <property type="match status" value="1"/>
</dbReference>
<accession>A0A8J3YC85</accession>
<dbReference type="GO" id="GO:0019441">
    <property type="term" value="P:L-tryptophan catabolic process to kynurenine"/>
    <property type="evidence" value="ECO:0007669"/>
    <property type="project" value="InterPro"/>
</dbReference>
<reference evidence="1" key="1">
    <citation type="submission" date="2021-01" db="EMBL/GenBank/DDBJ databases">
        <title>Whole genome shotgun sequence of Spirilliplanes yamanashiensis NBRC 15828.</title>
        <authorList>
            <person name="Komaki H."/>
            <person name="Tamura T."/>
        </authorList>
    </citation>
    <scope>NUCLEOTIDE SEQUENCE</scope>
    <source>
        <strain evidence="1">NBRC 15828</strain>
    </source>
</reference>
<dbReference type="Proteomes" id="UP000652013">
    <property type="component" value="Unassembled WGS sequence"/>
</dbReference>
<dbReference type="GO" id="GO:0004061">
    <property type="term" value="F:arylformamidase activity"/>
    <property type="evidence" value="ECO:0007669"/>
    <property type="project" value="InterPro"/>
</dbReference>
<dbReference type="RefSeq" id="WP_203940436.1">
    <property type="nucleotide sequence ID" value="NZ_BAAAGJ010000011.1"/>
</dbReference>
<dbReference type="SUPFAM" id="SSF102198">
    <property type="entry name" value="Putative cyclase"/>
    <property type="match status" value="1"/>
</dbReference>
<dbReference type="Pfam" id="PF04199">
    <property type="entry name" value="Cyclase"/>
    <property type="match status" value="1"/>
</dbReference>
<sequence>MFRPVFLSHVNDPDTTPLFPGDPPFTLTAVHAEGYYLQRVDQGEHTGTHWGAPVHFDPDGRAADQLDATDLCRPAVVVDVREQAAADPDHAVTVAELQAFEVSHGRIPDGAAVLLWTGWDTRWGTPAYANADASGTPHQPGFSVAAVRWLLDTGRLGRQGALGTDTFGPDPGADPTYAVSRLLYGEHRITLENLAHLDRMPPAGAWVLAGGVRNRGGSGSPATVYGLIPDRA</sequence>
<evidence type="ECO:0000313" key="2">
    <source>
        <dbReference type="Proteomes" id="UP000652013"/>
    </source>
</evidence>
<protein>
    <submittedName>
        <fullName evidence="1">Cyclase</fullName>
    </submittedName>
</protein>
<dbReference type="InterPro" id="IPR007325">
    <property type="entry name" value="KFase/CYL"/>
</dbReference>
<dbReference type="InterPro" id="IPR037175">
    <property type="entry name" value="KFase_sf"/>
</dbReference>
<dbReference type="EMBL" id="BOOY01000032">
    <property type="protein sequence ID" value="GIJ05227.1"/>
    <property type="molecule type" value="Genomic_DNA"/>
</dbReference>
<dbReference type="AlphaFoldDB" id="A0A8J3YC85"/>
<dbReference type="PANTHER" id="PTHR31118:SF12">
    <property type="entry name" value="CYCLASE-LIKE PROTEIN 2"/>
    <property type="match status" value="1"/>
</dbReference>
<comment type="caution">
    <text evidence="1">The sequence shown here is derived from an EMBL/GenBank/DDBJ whole genome shotgun (WGS) entry which is preliminary data.</text>
</comment>
<name>A0A8J3YC85_9ACTN</name>
<organism evidence="1 2">
    <name type="scientific">Spirilliplanes yamanashiensis</name>
    <dbReference type="NCBI Taxonomy" id="42233"/>
    <lineage>
        <taxon>Bacteria</taxon>
        <taxon>Bacillati</taxon>
        <taxon>Actinomycetota</taxon>
        <taxon>Actinomycetes</taxon>
        <taxon>Micromonosporales</taxon>
        <taxon>Micromonosporaceae</taxon>
        <taxon>Spirilliplanes</taxon>
    </lineage>
</organism>